<keyword evidence="1" id="KW-0808">Transferase</keyword>
<dbReference type="Proteomes" id="UP001216907">
    <property type="component" value="Unassembled WGS sequence"/>
</dbReference>
<dbReference type="InterPro" id="IPR000719">
    <property type="entry name" value="Prot_kinase_dom"/>
</dbReference>
<dbReference type="PROSITE" id="PS00108">
    <property type="entry name" value="PROTEIN_KINASE_ST"/>
    <property type="match status" value="1"/>
</dbReference>
<accession>A0ABT6F8E5</accession>
<evidence type="ECO:0000256" key="3">
    <source>
        <dbReference type="ARBA" id="ARBA00022777"/>
    </source>
</evidence>
<dbReference type="SUPFAM" id="SSF56112">
    <property type="entry name" value="Protein kinase-like (PK-like)"/>
    <property type="match status" value="1"/>
</dbReference>
<dbReference type="CDD" id="cd03015">
    <property type="entry name" value="PRX_Typ2cys"/>
    <property type="match status" value="1"/>
</dbReference>
<evidence type="ECO:0000259" key="6">
    <source>
        <dbReference type="PROSITE" id="PS50011"/>
    </source>
</evidence>
<reference evidence="8 9" key="1">
    <citation type="submission" date="2023-03" db="EMBL/GenBank/DDBJ databases">
        <title>Paludisphaera mucosa sp. nov. a novel planctomycete from northern fen.</title>
        <authorList>
            <person name="Ivanova A."/>
        </authorList>
    </citation>
    <scope>NUCLEOTIDE SEQUENCE [LARGE SCALE GENOMIC DNA]</scope>
    <source>
        <strain evidence="8 9">Pla2</strain>
    </source>
</reference>
<evidence type="ECO:0000256" key="2">
    <source>
        <dbReference type="ARBA" id="ARBA00022741"/>
    </source>
</evidence>
<organism evidence="8 9">
    <name type="scientific">Paludisphaera mucosa</name>
    <dbReference type="NCBI Taxonomy" id="3030827"/>
    <lineage>
        <taxon>Bacteria</taxon>
        <taxon>Pseudomonadati</taxon>
        <taxon>Planctomycetota</taxon>
        <taxon>Planctomycetia</taxon>
        <taxon>Isosphaerales</taxon>
        <taxon>Isosphaeraceae</taxon>
        <taxon>Paludisphaera</taxon>
    </lineage>
</organism>
<keyword evidence="4 5" id="KW-0067">ATP-binding</keyword>
<dbReference type="InterPro" id="IPR011009">
    <property type="entry name" value="Kinase-like_dom_sf"/>
</dbReference>
<dbReference type="SMART" id="SM00220">
    <property type="entry name" value="S_TKc"/>
    <property type="match status" value="1"/>
</dbReference>
<evidence type="ECO:0000259" key="7">
    <source>
        <dbReference type="PROSITE" id="PS51352"/>
    </source>
</evidence>
<dbReference type="InterPro" id="IPR013766">
    <property type="entry name" value="Thioredoxin_domain"/>
</dbReference>
<dbReference type="CDD" id="cd14014">
    <property type="entry name" value="STKc_PknB_like"/>
    <property type="match status" value="1"/>
</dbReference>
<feature type="domain" description="Protein kinase" evidence="6">
    <location>
        <begin position="194"/>
        <end position="458"/>
    </location>
</feature>
<dbReference type="InterPro" id="IPR036249">
    <property type="entry name" value="Thioredoxin-like_sf"/>
</dbReference>
<keyword evidence="3" id="KW-0418">Kinase</keyword>
<dbReference type="RefSeq" id="WP_277860176.1">
    <property type="nucleotide sequence ID" value="NZ_JARRAG010000001.1"/>
</dbReference>
<keyword evidence="9" id="KW-1185">Reference proteome</keyword>
<comment type="caution">
    <text evidence="8">The sequence shown here is derived from an EMBL/GenBank/DDBJ whole genome shotgun (WGS) entry which is preliminary data.</text>
</comment>
<evidence type="ECO:0000256" key="4">
    <source>
        <dbReference type="ARBA" id="ARBA00022840"/>
    </source>
</evidence>
<evidence type="ECO:0000313" key="9">
    <source>
        <dbReference type="Proteomes" id="UP001216907"/>
    </source>
</evidence>
<dbReference type="InterPro" id="IPR008271">
    <property type="entry name" value="Ser/Thr_kinase_AS"/>
</dbReference>
<evidence type="ECO:0000256" key="1">
    <source>
        <dbReference type="ARBA" id="ARBA00022679"/>
    </source>
</evidence>
<dbReference type="PANTHER" id="PTHR43289">
    <property type="entry name" value="MITOGEN-ACTIVATED PROTEIN KINASE KINASE KINASE 20-RELATED"/>
    <property type="match status" value="1"/>
</dbReference>
<protein>
    <submittedName>
        <fullName evidence="8">Redoxin domain-containing protein</fullName>
    </submittedName>
</protein>
<sequence>MPTTFVGNPAPSFDLPCTRQPDPTRGRARLLDYKGRWLVLVFYPRDFSMVCPTELIGLSQRREEFAEHDCDLLAISCDPVELHERWLATPKTQGGLGGLSFPLASDLDGSVSAAYGVFEPRQNLAVRGTFIVDPDGRIQYQVVHSLSVGRRSQEVLRVLSALQSGGLCREDWMTDGSHIDPYTVLQPGNIFSHYYMDSEIGAGTFARVYLARDLQLDRPVALKVFNRDCPVTPSSVLAEARSVAALNHPNICTIYAVDDTAGLPVIAMEYVQGLSLANRLRGEPAAIDELLAIARQIAGGMAAAHDAGIVHGDLKPENIMVGDDGLVKVLDFGLARRINRVNATELEETSELGLAEGGDGVFGTPRYLAPEQTRGEPATFASDVFALGVVFFEMATRRPAFAEGNVLQVMDRIRNVDPEAMAAEAGEPFTPLLRSMLLADPTRRDVAMRRIVAEIDAVCESV</sequence>
<dbReference type="PROSITE" id="PS51352">
    <property type="entry name" value="THIOREDOXIN_2"/>
    <property type="match status" value="1"/>
</dbReference>
<dbReference type="InterPro" id="IPR017441">
    <property type="entry name" value="Protein_kinase_ATP_BS"/>
</dbReference>
<dbReference type="PANTHER" id="PTHR43289:SF6">
    <property type="entry name" value="SERINE_THREONINE-PROTEIN KINASE NEKL-3"/>
    <property type="match status" value="1"/>
</dbReference>
<dbReference type="SUPFAM" id="SSF52833">
    <property type="entry name" value="Thioredoxin-like"/>
    <property type="match status" value="1"/>
</dbReference>
<evidence type="ECO:0000256" key="5">
    <source>
        <dbReference type="PROSITE-ProRule" id="PRU10141"/>
    </source>
</evidence>
<feature type="binding site" evidence="5">
    <location>
        <position position="223"/>
    </location>
    <ligand>
        <name>ATP</name>
        <dbReference type="ChEBI" id="CHEBI:30616"/>
    </ligand>
</feature>
<dbReference type="Gene3D" id="3.40.30.10">
    <property type="entry name" value="Glutaredoxin"/>
    <property type="match status" value="1"/>
</dbReference>
<name>A0ABT6F8E5_9BACT</name>
<proteinExistence type="predicted"/>
<feature type="domain" description="Thioredoxin" evidence="7">
    <location>
        <begin position="4"/>
        <end position="164"/>
    </location>
</feature>
<gene>
    <name evidence="8" type="ORF">PZE19_08610</name>
</gene>
<dbReference type="Pfam" id="PF00578">
    <property type="entry name" value="AhpC-TSA"/>
    <property type="match status" value="1"/>
</dbReference>
<dbReference type="Gene3D" id="1.10.510.10">
    <property type="entry name" value="Transferase(Phosphotransferase) domain 1"/>
    <property type="match status" value="1"/>
</dbReference>
<evidence type="ECO:0000313" key="8">
    <source>
        <dbReference type="EMBL" id="MDG3003830.1"/>
    </source>
</evidence>
<keyword evidence="2 5" id="KW-0547">Nucleotide-binding</keyword>
<dbReference type="InterPro" id="IPR000866">
    <property type="entry name" value="AhpC/TSA"/>
</dbReference>
<dbReference type="Pfam" id="PF00069">
    <property type="entry name" value="Pkinase"/>
    <property type="match status" value="1"/>
</dbReference>
<dbReference type="PROSITE" id="PS00107">
    <property type="entry name" value="PROTEIN_KINASE_ATP"/>
    <property type="match status" value="1"/>
</dbReference>
<dbReference type="EMBL" id="JARRAG010000001">
    <property type="protein sequence ID" value="MDG3003830.1"/>
    <property type="molecule type" value="Genomic_DNA"/>
</dbReference>
<dbReference type="PROSITE" id="PS50011">
    <property type="entry name" value="PROTEIN_KINASE_DOM"/>
    <property type="match status" value="1"/>
</dbReference>